<keyword evidence="1" id="KW-0614">Plasmid</keyword>
<organism evidence="1">
    <name type="scientific">Saccharolobus islandicus</name>
    <name type="common">Sulfolobus islandicus</name>
    <dbReference type="NCBI Taxonomy" id="43080"/>
    <lineage>
        <taxon>Archaea</taxon>
        <taxon>Thermoproteota</taxon>
        <taxon>Thermoprotei</taxon>
        <taxon>Sulfolobales</taxon>
        <taxon>Sulfolobaceae</taxon>
        <taxon>Saccharolobus</taxon>
    </lineage>
</organism>
<accession>R7RB26</accession>
<evidence type="ECO:0000313" key="1">
    <source>
        <dbReference type="EMBL" id="CDF47319.1"/>
    </source>
</evidence>
<sequence length="106" mass="12595">MSTLQASKNSPVHRGVNNKKDVLFLLESLDTKDREKIFERYVDYFKEKLSRTAVYQMSKGRKHLKTERILQLIEEDEEARKFVLDLLRKKAEKALQIIQQLEAEEK</sequence>
<dbReference type="AlphaFoldDB" id="R7RB26"/>
<dbReference type="RefSeq" id="WP_187395292.1">
    <property type="nucleotide sequence ID" value="NC_006424.1"/>
</dbReference>
<reference evidence="1" key="1">
    <citation type="journal article" date="2004" name="Archaea">
        <title>Genomic comparison of archaeal conjugative plasmids from Sulfolobus.</title>
        <authorList>
            <person name="Greve B."/>
            <person name="Jensen S."/>
            <person name="Bruegger K."/>
            <person name="Zillig W."/>
            <person name="Garrett R.A."/>
        </authorList>
    </citation>
    <scope>NUCLEOTIDE SEQUENCE [LARGE SCALE GENOMIC DNA]</scope>
    <source>
        <plasmid evidence="1">pARN4</plasmid>
    </source>
</reference>
<dbReference type="EMBL" id="AJ748323">
    <property type="protein sequence ID" value="CDF47319.1"/>
    <property type="molecule type" value="Genomic_DNA"/>
</dbReference>
<geneLocation type="plasmid" evidence="1">
    <name>pARN4</name>
</geneLocation>
<name>R7RB26_SACIS</name>
<protein>
    <submittedName>
        <fullName evidence="1">Plasmid pARN4</fullName>
    </submittedName>
</protein>
<proteinExistence type="predicted"/>